<dbReference type="InterPro" id="IPR009030">
    <property type="entry name" value="Growth_fac_rcpt_cys_sf"/>
</dbReference>
<dbReference type="InterPro" id="IPR049883">
    <property type="entry name" value="NOTCH1_EGF-like"/>
</dbReference>
<evidence type="ECO:0000256" key="4">
    <source>
        <dbReference type="PROSITE-ProRule" id="PRU00076"/>
    </source>
</evidence>
<dbReference type="PANTHER" id="PTHR39069">
    <property type="entry name" value="ECDYSONE-INDUCIBLE GENE E1, ISOFORM A"/>
    <property type="match status" value="1"/>
</dbReference>
<keyword evidence="3" id="KW-1015">Disulfide bond</keyword>
<keyword evidence="1 4" id="KW-0245">EGF-like domain</keyword>
<keyword evidence="10" id="KW-1185">Reference proteome</keyword>
<dbReference type="PROSITE" id="PS01187">
    <property type="entry name" value="EGF_CA"/>
    <property type="match status" value="1"/>
</dbReference>
<feature type="non-terminal residue" evidence="9">
    <location>
        <position position="442"/>
    </location>
</feature>
<keyword evidence="6" id="KW-0472">Membrane</keyword>
<feature type="compositionally biased region" description="Basic and acidic residues" evidence="5">
    <location>
        <begin position="380"/>
        <end position="397"/>
    </location>
</feature>
<evidence type="ECO:0000256" key="6">
    <source>
        <dbReference type="SAM" id="Phobius"/>
    </source>
</evidence>
<dbReference type="SMART" id="SM00179">
    <property type="entry name" value="EGF_CA"/>
    <property type="match status" value="1"/>
</dbReference>
<feature type="domain" description="EGF-like" evidence="8">
    <location>
        <begin position="341"/>
        <end position="380"/>
    </location>
</feature>
<dbReference type="InterPro" id="IPR018097">
    <property type="entry name" value="EGF_Ca-bd_CS"/>
</dbReference>
<evidence type="ECO:0000313" key="10">
    <source>
        <dbReference type="Proteomes" id="UP000678393"/>
    </source>
</evidence>
<dbReference type="InterPro" id="IPR006149">
    <property type="entry name" value="EB_dom"/>
</dbReference>
<feature type="region of interest" description="Disordered" evidence="5">
    <location>
        <begin position="380"/>
        <end position="403"/>
    </location>
</feature>
<dbReference type="InterPro" id="IPR000742">
    <property type="entry name" value="EGF"/>
</dbReference>
<dbReference type="AlphaFoldDB" id="A0A8S3YLZ6"/>
<dbReference type="PROSITE" id="PS50026">
    <property type="entry name" value="EGF_3"/>
    <property type="match status" value="1"/>
</dbReference>
<evidence type="ECO:0000256" key="5">
    <source>
        <dbReference type="SAM" id="MobiDB-lite"/>
    </source>
</evidence>
<keyword evidence="6" id="KW-1133">Transmembrane helix</keyword>
<dbReference type="PROSITE" id="PS50024">
    <property type="entry name" value="SEA"/>
    <property type="match status" value="1"/>
</dbReference>
<feature type="domain" description="SEA" evidence="7">
    <location>
        <begin position="199"/>
        <end position="344"/>
    </location>
</feature>
<dbReference type="Pfam" id="PF07645">
    <property type="entry name" value="EGF_CA"/>
    <property type="match status" value="1"/>
</dbReference>
<dbReference type="Gene3D" id="2.10.25.10">
    <property type="entry name" value="Laminin"/>
    <property type="match status" value="1"/>
</dbReference>
<dbReference type="SMART" id="SM00181">
    <property type="entry name" value="EGF"/>
    <property type="match status" value="5"/>
</dbReference>
<proteinExistence type="predicted"/>
<dbReference type="InterPro" id="IPR001881">
    <property type="entry name" value="EGF-like_Ca-bd_dom"/>
</dbReference>
<comment type="caution">
    <text evidence="9">The sequence shown here is derived from an EMBL/GenBank/DDBJ whole genome shotgun (WGS) entry which is preliminary data.</text>
</comment>
<feature type="transmembrane region" description="Helical" evidence="6">
    <location>
        <begin position="413"/>
        <end position="434"/>
    </location>
</feature>
<comment type="caution">
    <text evidence="4">Lacks conserved residue(s) required for the propagation of feature annotation.</text>
</comment>
<reference evidence="9" key="1">
    <citation type="submission" date="2021-04" db="EMBL/GenBank/DDBJ databases">
        <authorList>
            <consortium name="Molecular Ecology Group"/>
        </authorList>
    </citation>
    <scope>NUCLEOTIDE SEQUENCE</scope>
</reference>
<dbReference type="InterPro" id="IPR000082">
    <property type="entry name" value="SEA_dom"/>
</dbReference>
<evidence type="ECO:0000259" key="7">
    <source>
        <dbReference type="PROSITE" id="PS50024"/>
    </source>
</evidence>
<dbReference type="Proteomes" id="UP000678393">
    <property type="component" value="Unassembled WGS sequence"/>
</dbReference>
<dbReference type="SUPFAM" id="SSF57184">
    <property type="entry name" value="Growth factor receptor domain"/>
    <property type="match status" value="1"/>
</dbReference>
<dbReference type="InterPro" id="IPR000152">
    <property type="entry name" value="EGF-type_Asp/Asn_hydroxyl_site"/>
</dbReference>
<feature type="non-terminal residue" evidence="9">
    <location>
        <position position="1"/>
    </location>
</feature>
<evidence type="ECO:0000313" key="9">
    <source>
        <dbReference type="EMBL" id="CAG5116565.1"/>
    </source>
</evidence>
<dbReference type="PROSITE" id="PS00010">
    <property type="entry name" value="ASX_HYDROXYL"/>
    <property type="match status" value="1"/>
</dbReference>
<sequence length="442" mass="50434">PTYLTDLCFFTEQCRRVDPSSTCNLTRLETWRCLCPPGTFIALNMTTCVKLPTSVGDHCARHEHCKPVSVNSECHNNTCTCSEGYFADSNKTTCHRDPQKFGDFCQEDQHCNKTLVKSKCELENNTCVCEYGYTQNTAVSCVERDILPQYTPIEAPNPPSCSSSSCNWTNSRCVKLLAMEMCRCQYRHALQFNSSRCVPIQTYQLYLSLTTEAGKYDYQPLMFKKEYLSPKLPIFEELANRITMNGLMKMFNETWSTSPLKDRYVASEVMRFQNLDVANRATNQGVKATVLLHLTAYYLNATPVEEIYDFFEENLNSSDGLLGRSALKVATPFSQAVVFSDFNECEHADWNDCHNLAMCINTLGSFMCVCRYKYIDKSEDKRNRPGRKCEVPPKEDTNSDLCSSGDCKTRWDFVGMAVTLFLLIVMAFITYEIIQRKKSFTA</sequence>
<dbReference type="PANTHER" id="PTHR39069:SF8">
    <property type="entry name" value="FI17111P1"/>
    <property type="match status" value="1"/>
</dbReference>
<gene>
    <name evidence="9" type="ORF">CUNI_LOCUS2123</name>
</gene>
<dbReference type="EMBL" id="CAJHNH020000270">
    <property type="protein sequence ID" value="CAG5116565.1"/>
    <property type="molecule type" value="Genomic_DNA"/>
</dbReference>
<evidence type="ECO:0000256" key="3">
    <source>
        <dbReference type="ARBA" id="ARBA00023157"/>
    </source>
</evidence>
<keyword evidence="2" id="KW-0677">Repeat</keyword>
<keyword evidence="6" id="KW-0812">Transmembrane</keyword>
<dbReference type="SUPFAM" id="SSF57196">
    <property type="entry name" value="EGF/Laminin"/>
    <property type="match status" value="1"/>
</dbReference>
<dbReference type="CDD" id="cd00054">
    <property type="entry name" value="EGF_CA"/>
    <property type="match status" value="1"/>
</dbReference>
<evidence type="ECO:0000256" key="1">
    <source>
        <dbReference type="ARBA" id="ARBA00022536"/>
    </source>
</evidence>
<evidence type="ECO:0000259" key="8">
    <source>
        <dbReference type="PROSITE" id="PS50026"/>
    </source>
</evidence>
<name>A0A8S3YLZ6_9EUPU</name>
<accession>A0A8S3YLZ6</accession>
<protein>
    <recommendedName>
        <fullName evidence="11">EGF-like domain-containing protein</fullName>
    </recommendedName>
</protein>
<organism evidence="9 10">
    <name type="scientific">Candidula unifasciata</name>
    <dbReference type="NCBI Taxonomy" id="100452"/>
    <lineage>
        <taxon>Eukaryota</taxon>
        <taxon>Metazoa</taxon>
        <taxon>Spiralia</taxon>
        <taxon>Lophotrochozoa</taxon>
        <taxon>Mollusca</taxon>
        <taxon>Gastropoda</taxon>
        <taxon>Heterobranchia</taxon>
        <taxon>Euthyneura</taxon>
        <taxon>Panpulmonata</taxon>
        <taxon>Eupulmonata</taxon>
        <taxon>Stylommatophora</taxon>
        <taxon>Helicina</taxon>
        <taxon>Helicoidea</taxon>
        <taxon>Geomitridae</taxon>
        <taxon>Candidula</taxon>
    </lineage>
</organism>
<dbReference type="Pfam" id="PF01683">
    <property type="entry name" value="EB"/>
    <property type="match status" value="1"/>
</dbReference>
<dbReference type="GO" id="GO:0005509">
    <property type="term" value="F:calcium ion binding"/>
    <property type="evidence" value="ECO:0007669"/>
    <property type="project" value="InterPro"/>
</dbReference>
<evidence type="ECO:0008006" key="11">
    <source>
        <dbReference type="Google" id="ProtNLM"/>
    </source>
</evidence>
<dbReference type="OrthoDB" id="6159105at2759"/>
<evidence type="ECO:0000256" key="2">
    <source>
        <dbReference type="ARBA" id="ARBA00022737"/>
    </source>
</evidence>